<keyword evidence="4 7" id="KW-0704">Schiff base</keyword>
<dbReference type="OrthoDB" id="9778711at2"/>
<dbReference type="EMBL" id="CP042435">
    <property type="protein sequence ID" value="QEC67139.1"/>
    <property type="molecule type" value="Genomic_DNA"/>
</dbReference>
<dbReference type="NCBIfam" id="TIGR00126">
    <property type="entry name" value="deoC"/>
    <property type="match status" value="1"/>
</dbReference>
<dbReference type="PANTHER" id="PTHR10889:SF1">
    <property type="entry name" value="DEOXYRIBOSE-PHOSPHATE ALDOLASE"/>
    <property type="match status" value="1"/>
</dbReference>
<comment type="pathway">
    <text evidence="7">Carbohydrate degradation; 2-deoxy-D-ribose 1-phosphate degradation; D-glyceraldehyde 3-phosphate and acetaldehyde from 2-deoxy-alpha-D-ribose 1-phosphate: step 2/2.</text>
</comment>
<dbReference type="GO" id="GO:0006018">
    <property type="term" value="P:2-deoxyribose 1-phosphate catabolic process"/>
    <property type="evidence" value="ECO:0007669"/>
    <property type="project" value="UniProtKB-UniRule"/>
</dbReference>
<dbReference type="GO" id="GO:0004139">
    <property type="term" value="F:deoxyribose-phosphate aldolase activity"/>
    <property type="evidence" value="ECO:0007669"/>
    <property type="project" value="UniProtKB-UniRule"/>
</dbReference>
<name>A0A5B8V7B0_9BACT</name>
<dbReference type="Proteomes" id="UP000321533">
    <property type="component" value="Chromosome"/>
</dbReference>
<proteinExistence type="inferred from homology"/>
<dbReference type="SMART" id="SM01133">
    <property type="entry name" value="DeoC"/>
    <property type="match status" value="1"/>
</dbReference>
<gene>
    <name evidence="7 8" type="primary">deoC</name>
    <name evidence="8" type="ORF">FRZ67_07480</name>
</gene>
<feature type="active site" description="Schiff-base intermediate with acetaldehyde" evidence="7">
    <location>
        <position position="158"/>
    </location>
</feature>
<evidence type="ECO:0000256" key="4">
    <source>
        <dbReference type="ARBA" id="ARBA00023270"/>
    </source>
</evidence>
<dbReference type="KEGG" id="pgin:FRZ67_07480"/>
<evidence type="ECO:0000256" key="7">
    <source>
        <dbReference type="HAMAP-Rule" id="MF_00114"/>
    </source>
</evidence>
<organism evidence="8 9">
    <name type="scientific">Panacibacter ginsenosidivorans</name>
    <dbReference type="NCBI Taxonomy" id="1813871"/>
    <lineage>
        <taxon>Bacteria</taxon>
        <taxon>Pseudomonadati</taxon>
        <taxon>Bacteroidota</taxon>
        <taxon>Chitinophagia</taxon>
        <taxon>Chitinophagales</taxon>
        <taxon>Chitinophagaceae</taxon>
        <taxon>Panacibacter</taxon>
    </lineage>
</organism>
<evidence type="ECO:0000256" key="3">
    <source>
        <dbReference type="ARBA" id="ARBA00023239"/>
    </source>
</evidence>
<dbReference type="HAMAP" id="MF_00114">
    <property type="entry name" value="DeoC_type1"/>
    <property type="match status" value="1"/>
</dbReference>
<keyword evidence="2 7" id="KW-0963">Cytoplasm</keyword>
<evidence type="ECO:0000313" key="8">
    <source>
        <dbReference type="EMBL" id="QEC67139.1"/>
    </source>
</evidence>
<dbReference type="PIRSF" id="PIRSF001357">
    <property type="entry name" value="DeoC"/>
    <property type="match status" value="1"/>
</dbReference>
<dbReference type="FunFam" id="3.20.20.70:FF:000044">
    <property type="entry name" value="Deoxyribose-phosphate aldolase"/>
    <property type="match status" value="1"/>
</dbReference>
<evidence type="ECO:0000256" key="5">
    <source>
        <dbReference type="ARBA" id="ARBA00048791"/>
    </source>
</evidence>
<dbReference type="InterPro" id="IPR002915">
    <property type="entry name" value="DeoC/FbaB/LacD_aldolase"/>
</dbReference>
<evidence type="ECO:0000313" key="9">
    <source>
        <dbReference type="Proteomes" id="UP000321533"/>
    </source>
</evidence>
<dbReference type="InterPro" id="IPR011343">
    <property type="entry name" value="DeoC"/>
</dbReference>
<dbReference type="GO" id="GO:0016052">
    <property type="term" value="P:carbohydrate catabolic process"/>
    <property type="evidence" value="ECO:0007669"/>
    <property type="project" value="TreeGrafter"/>
</dbReference>
<dbReference type="Pfam" id="PF01791">
    <property type="entry name" value="DeoC"/>
    <property type="match status" value="1"/>
</dbReference>
<dbReference type="PANTHER" id="PTHR10889">
    <property type="entry name" value="DEOXYRIBOSE-PHOSPHATE ALDOLASE"/>
    <property type="match status" value="1"/>
</dbReference>
<dbReference type="Gene3D" id="3.20.20.70">
    <property type="entry name" value="Aldolase class I"/>
    <property type="match status" value="1"/>
</dbReference>
<accession>A0A5B8V7B0</accession>
<sequence>MDPVTELAKMIDHSLLHPTMTDEDLKQGCALAKAYNVATVCIKPYAIKEALEWLKGSDVMVCAVIGFPQGNSTIDVKVFETEQACKDGAHEIDMVVNIGKVLGEDWDYVEKEIAAIVAVTKKYKAALKVIFENDYLPKDEYKIKLCEICSKLQVEFVKTSTGYGFVKGTDGKYSYEGATEHDLILMRKHSTPEVQIKAAGGVRTLDDLLKVKALGVTRIGATATATILEDAKKRFGVANASPSFTDTNTKDGY</sequence>
<feature type="active site" description="Proton donor/acceptor" evidence="7">
    <location>
        <position position="197"/>
    </location>
</feature>
<dbReference type="SUPFAM" id="SSF51569">
    <property type="entry name" value="Aldolase"/>
    <property type="match status" value="1"/>
</dbReference>
<dbReference type="GO" id="GO:0009264">
    <property type="term" value="P:deoxyribonucleotide catabolic process"/>
    <property type="evidence" value="ECO:0007669"/>
    <property type="project" value="UniProtKB-UniRule"/>
</dbReference>
<dbReference type="EC" id="4.1.2.4" evidence="7"/>
<dbReference type="InterPro" id="IPR013785">
    <property type="entry name" value="Aldolase_TIM"/>
</dbReference>
<protein>
    <recommendedName>
        <fullName evidence="7">Deoxyribose-phosphate aldolase</fullName>
        <shortName evidence="7">DERA</shortName>
        <ecNumber evidence="7">4.1.2.4</ecNumber>
    </recommendedName>
    <alternativeName>
        <fullName evidence="7">2-deoxy-D-ribose 5-phosphate aldolase</fullName>
    </alternativeName>
    <alternativeName>
        <fullName evidence="7">Phosphodeoxyriboaldolase</fullName>
        <shortName evidence="7">Deoxyriboaldolase</shortName>
    </alternativeName>
</protein>
<reference evidence="8 9" key="1">
    <citation type="journal article" date="2016" name="Int. J. Syst. Evol. Microbiol.">
        <title>Panacibacter ginsenosidivorans gen. nov., sp. nov., with ginsenoside converting activity isolated from soil of a ginseng field.</title>
        <authorList>
            <person name="Siddiqi M.Z."/>
            <person name="Muhammad Shafi S."/>
            <person name="Choi K.D."/>
            <person name="Im W.T."/>
        </authorList>
    </citation>
    <scope>NUCLEOTIDE SEQUENCE [LARGE SCALE GENOMIC DNA]</scope>
    <source>
        <strain evidence="8 9">Gsoil1550</strain>
    </source>
</reference>
<dbReference type="CDD" id="cd00959">
    <property type="entry name" value="DeoC"/>
    <property type="match status" value="1"/>
</dbReference>
<evidence type="ECO:0000256" key="6">
    <source>
        <dbReference type="ARBA" id="ARBA00056337"/>
    </source>
</evidence>
<evidence type="ECO:0000256" key="1">
    <source>
        <dbReference type="ARBA" id="ARBA00010936"/>
    </source>
</evidence>
<dbReference type="InterPro" id="IPR028581">
    <property type="entry name" value="DeoC_typeI"/>
</dbReference>
<evidence type="ECO:0000256" key="2">
    <source>
        <dbReference type="ARBA" id="ARBA00022490"/>
    </source>
</evidence>
<comment type="catalytic activity">
    <reaction evidence="5 7">
        <text>2-deoxy-D-ribose 5-phosphate = D-glyceraldehyde 3-phosphate + acetaldehyde</text>
        <dbReference type="Rhea" id="RHEA:12821"/>
        <dbReference type="ChEBI" id="CHEBI:15343"/>
        <dbReference type="ChEBI" id="CHEBI:59776"/>
        <dbReference type="ChEBI" id="CHEBI:62877"/>
        <dbReference type="EC" id="4.1.2.4"/>
    </reaction>
</comment>
<comment type="subcellular location">
    <subcellularLocation>
        <location evidence="7">Cytoplasm</location>
    </subcellularLocation>
</comment>
<dbReference type="AlphaFoldDB" id="A0A5B8V7B0"/>
<dbReference type="UniPathway" id="UPA00002">
    <property type="reaction ID" value="UER00468"/>
</dbReference>
<comment type="function">
    <text evidence="6 7">Catalyzes a reversible aldol reaction between acetaldehyde and D-glyceraldehyde 3-phosphate to generate 2-deoxy-D-ribose 5-phosphate.</text>
</comment>
<comment type="similarity">
    <text evidence="1 7">Belongs to the DeoC/FbaB aldolase family. DeoC type 1 subfamily.</text>
</comment>
<dbReference type="RefSeq" id="WP_147188947.1">
    <property type="nucleotide sequence ID" value="NZ_CP042435.1"/>
</dbReference>
<dbReference type="GO" id="GO:0005737">
    <property type="term" value="C:cytoplasm"/>
    <property type="evidence" value="ECO:0007669"/>
    <property type="project" value="UniProtKB-SubCell"/>
</dbReference>
<keyword evidence="3 7" id="KW-0456">Lyase</keyword>
<keyword evidence="9" id="KW-1185">Reference proteome</keyword>
<feature type="active site" description="Proton donor/acceptor" evidence="7">
    <location>
        <position position="93"/>
    </location>
</feature>